<keyword evidence="6" id="KW-0464">Manganese</keyword>
<gene>
    <name evidence="8" type="ORF">GF339_13865</name>
</gene>
<comment type="cofactor">
    <cofactor evidence="2">
        <name>Mg(2+)</name>
        <dbReference type="ChEBI" id="CHEBI:18420"/>
    </cofactor>
</comment>
<organism evidence="8 9">
    <name type="scientific">candidate division KSB3 bacterium</name>
    <dbReference type="NCBI Taxonomy" id="2044937"/>
    <lineage>
        <taxon>Bacteria</taxon>
        <taxon>candidate division KSB3</taxon>
    </lineage>
</organism>
<reference evidence="8" key="1">
    <citation type="submission" date="2019-11" db="EMBL/GenBank/DDBJ databases">
        <title>Microbial mats filling the niche in hypersaline microbial mats.</title>
        <authorList>
            <person name="Wong H.L."/>
            <person name="Macleod F.I."/>
            <person name="White R.A. III"/>
            <person name="Burns B.P."/>
        </authorList>
    </citation>
    <scope>NUCLEOTIDE SEQUENCE</scope>
    <source>
        <strain evidence="8">Rbin_158</strain>
    </source>
</reference>
<comment type="caution">
    <text evidence="8">The sequence shown here is derived from an EMBL/GenBank/DDBJ whole genome shotgun (WGS) entry which is preliminary data.</text>
</comment>
<dbReference type="PANTHER" id="PTHR12992">
    <property type="entry name" value="NUDIX HYDROLASE"/>
    <property type="match status" value="1"/>
</dbReference>
<dbReference type="Pfam" id="PF00293">
    <property type="entry name" value="NUDIX"/>
    <property type="match status" value="1"/>
</dbReference>
<comment type="cofactor">
    <cofactor evidence="1">
        <name>Mn(2+)</name>
        <dbReference type="ChEBI" id="CHEBI:29035"/>
    </cofactor>
</comment>
<dbReference type="EMBL" id="WJJP01000447">
    <property type="protein sequence ID" value="MBD3325667.1"/>
    <property type="molecule type" value="Genomic_DNA"/>
</dbReference>
<dbReference type="CDD" id="cd03426">
    <property type="entry name" value="NUDIX_CoAse_Nudt7"/>
    <property type="match status" value="1"/>
</dbReference>
<dbReference type="GO" id="GO:0010945">
    <property type="term" value="F:coenzyme A diphosphatase activity"/>
    <property type="evidence" value="ECO:0007669"/>
    <property type="project" value="InterPro"/>
</dbReference>
<evidence type="ECO:0000256" key="6">
    <source>
        <dbReference type="ARBA" id="ARBA00023211"/>
    </source>
</evidence>
<dbReference type="AlphaFoldDB" id="A0A9D5JWP0"/>
<evidence type="ECO:0000259" key="7">
    <source>
        <dbReference type="PROSITE" id="PS51462"/>
    </source>
</evidence>
<evidence type="ECO:0000256" key="2">
    <source>
        <dbReference type="ARBA" id="ARBA00001946"/>
    </source>
</evidence>
<evidence type="ECO:0000313" key="8">
    <source>
        <dbReference type="EMBL" id="MBD3325667.1"/>
    </source>
</evidence>
<dbReference type="InterPro" id="IPR015797">
    <property type="entry name" value="NUDIX_hydrolase-like_dom_sf"/>
</dbReference>
<dbReference type="GO" id="GO:0046872">
    <property type="term" value="F:metal ion binding"/>
    <property type="evidence" value="ECO:0007669"/>
    <property type="project" value="UniProtKB-KW"/>
</dbReference>
<evidence type="ECO:0000256" key="5">
    <source>
        <dbReference type="ARBA" id="ARBA00022842"/>
    </source>
</evidence>
<keyword evidence="5" id="KW-0460">Magnesium</keyword>
<dbReference type="InterPro" id="IPR000086">
    <property type="entry name" value="NUDIX_hydrolase_dom"/>
</dbReference>
<feature type="non-terminal residue" evidence="8">
    <location>
        <position position="123"/>
    </location>
</feature>
<dbReference type="InterPro" id="IPR045121">
    <property type="entry name" value="CoAse"/>
</dbReference>
<evidence type="ECO:0000313" key="9">
    <source>
        <dbReference type="Proteomes" id="UP000649604"/>
    </source>
</evidence>
<keyword evidence="3" id="KW-0479">Metal-binding</keyword>
<keyword evidence="4" id="KW-0378">Hydrolase</keyword>
<dbReference type="Gene3D" id="3.90.79.10">
    <property type="entry name" value="Nucleoside Triphosphate Pyrophosphohydrolase"/>
    <property type="match status" value="1"/>
</dbReference>
<evidence type="ECO:0000256" key="4">
    <source>
        <dbReference type="ARBA" id="ARBA00022801"/>
    </source>
</evidence>
<protein>
    <submittedName>
        <fullName evidence="8">NUDIX domain-containing protein</fullName>
    </submittedName>
</protein>
<dbReference type="PROSITE" id="PS51462">
    <property type="entry name" value="NUDIX"/>
    <property type="match status" value="1"/>
</dbReference>
<accession>A0A9D5JWP0</accession>
<sequence length="123" mass="14025">MTERDLEKLLLQLPKCPGIFLKEKYFHAAVLIPFVIREGECHLLFQKRAPHIQQGGEICFPGGRYDPRQDTSSEETALRETVEELGITREHIRILGRLETVFSHQGLAIDPFVGVLEIADIDE</sequence>
<evidence type="ECO:0000256" key="1">
    <source>
        <dbReference type="ARBA" id="ARBA00001936"/>
    </source>
</evidence>
<dbReference type="Proteomes" id="UP000649604">
    <property type="component" value="Unassembled WGS sequence"/>
</dbReference>
<evidence type="ECO:0000256" key="3">
    <source>
        <dbReference type="ARBA" id="ARBA00022723"/>
    </source>
</evidence>
<feature type="domain" description="Nudix hydrolase" evidence="7">
    <location>
        <begin position="25"/>
        <end position="123"/>
    </location>
</feature>
<name>A0A9D5JWP0_9BACT</name>
<proteinExistence type="predicted"/>
<dbReference type="PANTHER" id="PTHR12992:SF11">
    <property type="entry name" value="MITOCHONDRIAL COENZYME A DIPHOSPHATASE NUDT8"/>
    <property type="match status" value="1"/>
</dbReference>
<dbReference type="SUPFAM" id="SSF55811">
    <property type="entry name" value="Nudix"/>
    <property type="match status" value="1"/>
</dbReference>